<accession>A0A699YHG8</accession>
<evidence type="ECO:0000313" key="3">
    <source>
        <dbReference type="Proteomes" id="UP000485058"/>
    </source>
</evidence>
<protein>
    <submittedName>
        <fullName evidence="2">Uncharacterized protein</fullName>
    </submittedName>
</protein>
<dbReference type="EMBL" id="BLLF01000248">
    <property type="protein sequence ID" value="GFH09617.1"/>
    <property type="molecule type" value="Genomic_DNA"/>
</dbReference>
<keyword evidence="3" id="KW-1185">Reference proteome</keyword>
<organism evidence="2 3">
    <name type="scientific">Haematococcus lacustris</name>
    <name type="common">Green alga</name>
    <name type="synonym">Haematococcus pluvialis</name>
    <dbReference type="NCBI Taxonomy" id="44745"/>
    <lineage>
        <taxon>Eukaryota</taxon>
        <taxon>Viridiplantae</taxon>
        <taxon>Chlorophyta</taxon>
        <taxon>core chlorophytes</taxon>
        <taxon>Chlorophyceae</taxon>
        <taxon>CS clade</taxon>
        <taxon>Chlamydomonadales</taxon>
        <taxon>Haematococcaceae</taxon>
        <taxon>Haematococcus</taxon>
    </lineage>
</organism>
<name>A0A699YHG8_HAELA</name>
<keyword evidence="1" id="KW-0472">Membrane</keyword>
<evidence type="ECO:0000256" key="1">
    <source>
        <dbReference type="SAM" id="Phobius"/>
    </source>
</evidence>
<proteinExistence type="predicted"/>
<keyword evidence="1" id="KW-0812">Transmembrane</keyword>
<evidence type="ECO:0000313" key="2">
    <source>
        <dbReference type="EMBL" id="GFH09617.1"/>
    </source>
</evidence>
<keyword evidence="1" id="KW-1133">Transmembrane helix</keyword>
<dbReference type="AlphaFoldDB" id="A0A699YHG8"/>
<gene>
    <name evidence="2" type="ORF">HaLaN_04794</name>
</gene>
<feature type="transmembrane region" description="Helical" evidence="1">
    <location>
        <begin position="30"/>
        <end position="52"/>
    </location>
</feature>
<sequence>MGRMGCSLVGCSQAMHTGLAADEVAIAAAVSIILHQAAITCVTVATSIYLLLLL</sequence>
<dbReference type="Proteomes" id="UP000485058">
    <property type="component" value="Unassembled WGS sequence"/>
</dbReference>
<reference evidence="2 3" key="1">
    <citation type="submission" date="2020-02" db="EMBL/GenBank/DDBJ databases">
        <title>Draft genome sequence of Haematococcus lacustris strain NIES-144.</title>
        <authorList>
            <person name="Morimoto D."/>
            <person name="Nakagawa S."/>
            <person name="Yoshida T."/>
            <person name="Sawayama S."/>
        </authorList>
    </citation>
    <scope>NUCLEOTIDE SEQUENCE [LARGE SCALE GENOMIC DNA]</scope>
    <source>
        <strain evidence="2 3">NIES-144</strain>
    </source>
</reference>
<comment type="caution">
    <text evidence="2">The sequence shown here is derived from an EMBL/GenBank/DDBJ whole genome shotgun (WGS) entry which is preliminary data.</text>
</comment>